<dbReference type="InterPro" id="IPR052336">
    <property type="entry name" value="MlaD_Phospholipid_Transporter"/>
</dbReference>
<dbReference type="EMBL" id="CP029191">
    <property type="protein sequence ID" value="QES45489.1"/>
    <property type="molecule type" value="Genomic_DNA"/>
</dbReference>
<sequence>MVERARGTGVPRDGGEAEVSGQRSLTGPAVKSLIFIVVTVLATTVLAVSVAGTDVGRTRTYKAWFTDATGLNEGDSVRIAGVKVGQVSSIEIVQRRYAEVEFALDEDRRMPASATASIKYLNMIGQRFVDLRRGAGPVGRALEPGQTIPLSRTTPALDLTQLFNGFQPLMQGLSPKDTNELAASLVQVLQGEGGTVESLLRTIGSLTTTVAAKDRVIGEVIGNLNRVLKSVNTRQKGFTELIGTVEKLVSGFADDRRTVGRSVDSLAKLSVSTADLFGRSRAPLKDGIRDLGRLSKTLDDHAPLVENFLEKTPRKMTAVSRIASYGSWLNLYLCEARLSGVSTYDGSPPPTGLAIKDTRCRA</sequence>
<evidence type="ECO:0000259" key="3">
    <source>
        <dbReference type="Pfam" id="PF02470"/>
    </source>
</evidence>
<dbReference type="PANTHER" id="PTHR33371:SF17">
    <property type="entry name" value="MCE-FAMILY PROTEIN MCE1B"/>
    <property type="match status" value="1"/>
</dbReference>
<dbReference type="Proteomes" id="UP000324015">
    <property type="component" value="Chromosome"/>
</dbReference>
<accession>A0A5P2CX95</accession>
<dbReference type="InterPro" id="IPR024516">
    <property type="entry name" value="Mce_C"/>
</dbReference>
<evidence type="ECO:0000313" key="5">
    <source>
        <dbReference type="EMBL" id="QES45489.1"/>
    </source>
</evidence>
<dbReference type="NCBIfam" id="TIGR00996">
    <property type="entry name" value="Mtu_fam_mce"/>
    <property type="match status" value="1"/>
</dbReference>
<evidence type="ECO:0000259" key="4">
    <source>
        <dbReference type="Pfam" id="PF11887"/>
    </source>
</evidence>
<keyword evidence="2" id="KW-1133">Transmembrane helix</keyword>
<dbReference type="InterPro" id="IPR003399">
    <property type="entry name" value="Mce/MlaD"/>
</dbReference>
<dbReference type="PANTHER" id="PTHR33371">
    <property type="entry name" value="INTERMEMBRANE PHOSPHOLIPID TRANSPORT SYSTEM BINDING PROTEIN MLAD-RELATED"/>
    <property type="match status" value="1"/>
</dbReference>
<dbReference type="GO" id="GO:0005576">
    <property type="term" value="C:extracellular region"/>
    <property type="evidence" value="ECO:0007669"/>
    <property type="project" value="TreeGrafter"/>
</dbReference>
<feature type="transmembrane region" description="Helical" evidence="2">
    <location>
        <begin position="33"/>
        <end position="52"/>
    </location>
</feature>
<gene>
    <name evidence="5" type="ORF">DEJ49_34890</name>
</gene>
<reference evidence="5 6" key="1">
    <citation type="submission" date="2018-05" db="EMBL/GenBank/DDBJ databases">
        <title>Streptomyces venezuelae.</title>
        <authorList>
            <person name="Kim W."/>
            <person name="Lee N."/>
            <person name="Cho B.-K."/>
        </authorList>
    </citation>
    <scope>NUCLEOTIDE SEQUENCE [LARGE SCALE GENOMIC DNA]</scope>
    <source>
        <strain evidence="5 6">ATCC 14585</strain>
    </source>
</reference>
<dbReference type="Pfam" id="PF02470">
    <property type="entry name" value="MlaD"/>
    <property type="match status" value="1"/>
</dbReference>
<proteinExistence type="predicted"/>
<feature type="domain" description="Mce/MlaD" evidence="3">
    <location>
        <begin position="58"/>
        <end position="133"/>
    </location>
</feature>
<dbReference type="GO" id="GO:0051701">
    <property type="term" value="P:biological process involved in interaction with host"/>
    <property type="evidence" value="ECO:0007669"/>
    <property type="project" value="TreeGrafter"/>
</dbReference>
<evidence type="ECO:0000256" key="2">
    <source>
        <dbReference type="SAM" id="Phobius"/>
    </source>
</evidence>
<organism evidence="5 6">
    <name type="scientific">Streptomyces venezuelae</name>
    <dbReference type="NCBI Taxonomy" id="54571"/>
    <lineage>
        <taxon>Bacteria</taxon>
        <taxon>Bacillati</taxon>
        <taxon>Actinomycetota</taxon>
        <taxon>Actinomycetes</taxon>
        <taxon>Kitasatosporales</taxon>
        <taxon>Streptomycetaceae</taxon>
        <taxon>Streptomyces</taxon>
    </lineage>
</organism>
<feature type="region of interest" description="Disordered" evidence="1">
    <location>
        <begin position="1"/>
        <end position="22"/>
    </location>
</feature>
<keyword evidence="2" id="KW-0472">Membrane</keyword>
<dbReference type="InterPro" id="IPR005693">
    <property type="entry name" value="Mce"/>
</dbReference>
<feature type="domain" description="Mammalian cell entry C-terminal" evidence="4">
    <location>
        <begin position="140"/>
        <end position="314"/>
    </location>
</feature>
<dbReference type="AlphaFoldDB" id="A0A5P2CX95"/>
<dbReference type="Pfam" id="PF11887">
    <property type="entry name" value="Mce4_CUP1"/>
    <property type="match status" value="1"/>
</dbReference>
<evidence type="ECO:0000256" key="1">
    <source>
        <dbReference type="SAM" id="MobiDB-lite"/>
    </source>
</evidence>
<name>A0A5P2CX95_STRVZ</name>
<evidence type="ECO:0000313" key="6">
    <source>
        <dbReference type="Proteomes" id="UP000324015"/>
    </source>
</evidence>
<protein>
    <submittedName>
        <fullName evidence="5">MCE family protein</fullName>
    </submittedName>
</protein>
<keyword evidence="2" id="KW-0812">Transmembrane</keyword>